<gene>
    <name evidence="1" type="ordered locus">Csal_1080</name>
</gene>
<proteinExistence type="predicted"/>
<evidence type="ECO:0000313" key="2">
    <source>
        <dbReference type="Proteomes" id="UP000000239"/>
    </source>
</evidence>
<dbReference type="STRING" id="290398.Csal_1080"/>
<evidence type="ECO:0000313" key="1">
    <source>
        <dbReference type="EMBL" id="ABE58437.1"/>
    </source>
</evidence>
<sequence length="112" mass="13083">MAETTGRLNDLYDPEVSDDDKLHFAHGIADPIERDEAVVAWVRDQSVHQVIYGLFSGWSPTPCLRPLATTRISRYRCWRIRRPTGSLWVLILKLLARRLEWAEQLSQCKWFS</sequence>
<dbReference type="KEGG" id="csa:Csal_1080"/>
<protein>
    <submittedName>
        <fullName evidence="1">Uncharacterized protein</fullName>
    </submittedName>
</protein>
<dbReference type="Proteomes" id="UP000000239">
    <property type="component" value="Chromosome"/>
</dbReference>
<dbReference type="HOGENOM" id="CLU_2141440_0_0_6"/>
<keyword evidence="2" id="KW-1185">Reference proteome</keyword>
<reference evidence="1 2" key="1">
    <citation type="journal article" date="2011" name="Stand. Genomic Sci.">
        <title>Complete genome sequence of the halophilic and highly halotolerant Chromohalobacter salexigens type strain (1H11(T)).</title>
        <authorList>
            <person name="Copeland A."/>
            <person name="O'Connor K."/>
            <person name="Lucas S."/>
            <person name="Lapidus A."/>
            <person name="Berry K.W."/>
            <person name="Detter J.C."/>
            <person name="Del Rio T.G."/>
            <person name="Hammon N."/>
            <person name="Dalin E."/>
            <person name="Tice H."/>
            <person name="Pitluck S."/>
            <person name="Bruce D."/>
            <person name="Goodwin L."/>
            <person name="Han C."/>
            <person name="Tapia R."/>
            <person name="Saunders E."/>
            <person name="Schmutz J."/>
            <person name="Brettin T."/>
            <person name="Larimer F."/>
            <person name="Land M."/>
            <person name="Hauser L."/>
            <person name="Vargas C."/>
            <person name="Nieto J.J."/>
            <person name="Kyrpides N.C."/>
            <person name="Ivanova N."/>
            <person name="Goker M."/>
            <person name="Klenk H.P."/>
            <person name="Csonka L.N."/>
            <person name="Woyke T."/>
        </authorList>
    </citation>
    <scope>NUCLEOTIDE SEQUENCE [LARGE SCALE GENOMIC DNA]</scope>
    <source>
        <strain evidence="2">ATCC BAA-138 / DSM 3043 / CIP 106854 / NCIMB 13768 / 1H11</strain>
    </source>
</reference>
<dbReference type="EMBL" id="CP000285">
    <property type="protein sequence ID" value="ABE58437.1"/>
    <property type="molecule type" value="Genomic_DNA"/>
</dbReference>
<accession>Q1QYM1</accession>
<organism evidence="1 2">
    <name type="scientific">Chromohalobacter israelensis (strain ATCC BAA-138 / DSM 3043 / CIP 106854 / NCIMB 13768 / 1H11)</name>
    <name type="common">Chromohalobacter salexigens</name>
    <dbReference type="NCBI Taxonomy" id="290398"/>
    <lineage>
        <taxon>Bacteria</taxon>
        <taxon>Pseudomonadati</taxon>
        <taxon>Pseudomonadota</taxon>
        <taxon>Gammaproteobacteria</taxon>
        <taxon>Oceanospirillales</taxon>
        <taxon>Halomonadaceae</taxon>
        <taxon>Chromohalobacter</taxon>
    </lineage>
</organism>
<dbReference type="AlphaFoldDB" id="Q1QYM1"/>
<name>Q1QYM1_CHRI1</name>
<dbReference type="eggNOG" id="COG0610">
    <property type="taxonomic scope" value="Bacteria"/>
</dbReference>